<accession>L7JQE3</accession>
<name>L7JQE3_PYRO1</name>
<dbReference type="AlphaFoldDB" id="L7JQE3"/>
<dbReference type="EMBL" id="JH795312">
    <property type="protein sequence ID" value="ELQ70303.1"/>
    <property type="molecule type" value="Genomic_DNA"/>
</dbReference>
<proteinExistence type="predicted"/>
<protein>
    <submittedName>
        <fullName evidence="1">Uncharacterized protein</fullName>
    </submittedName>
</protein>
<evidence type="ECO:0000313" key="1">
    <source>
        <dbReference type="EMBL" id="ELQ70303.1"/>
    </source>
</evidence>
<sequence>MSNRGPYSFAKPVARVCKLPCRLKIEGRQFEQPPIKVPSNCDLHRQTVFGVGGKELHRAADQGVGIFSGKLSPCFDILERYQSQTRSSDLPWIIFRHLESDYLAKSNEKRLSRPEMKKVVHSPLRPFRCCAEGVELDSDAYEFNVWQAQRRFRPSEPGQMRLDFGISDRAVLNQGAEQKPRAKSRLCVVYRNQLRCSHKLAVCGNETIGI</sequence>
<reference evidence="1" key="1">
    <citation type="journal article" date="2012" name="PLoS Genet.">
        <title>Comparative analysis of the genomes of two field isolates of the rice blast fungus Magnaporthe oryzae.</title>
        <authorList>
            <person name="Xue M."/>
            <person name="Yang J."/>
            <person name="Li Z."/>
            <person name="Hu S."/>
            <person name="Yao N."/>
            <person name="Dean R.A."/>
            <person name="Zhao W."/>
            <person name="Shen M."/>
            <person name="Zhang H."/>
            <person name="Li C."/>
            <person name="Liu L."/>
            <person name="Cao L."/>
            <person name="Xu X."/>
            <person name="Xing Y."/>
            <person name="Hsiang T."/>
            <person name="Zhang Z."/>
            <person name="Xu J.R."/>
            <person name="Peng Y.L."/>
        </authorList>
    </citation>
    <scope>NUCLEOTIDE SEQUENCE [LARGE SCALE GENOMIC DNA]</scope>
    <source>
        <strain evidence="1">P131</strain>
    </source>
</reference>
<gene>
    <name evidence="1" type="ORF">OOW_P131scaffold00050g2</name>
</gene>
<organism>
    <name type="scientific">Pyricularia oryzae (strain P131)</name>
    <name type="common">Rice blast fungus</name>
    <name type="synonym">Magnaporthe oryzae</name>
    <dbReference type="NCBI Taxonomy" id="1143193"/>
    <lineage>
        <taxon>Eukaryota</taxon>
        <taxon>Fungi</taxon>
        <taxon>Dikarya</taxon>
        <taxon>Ascomycota</taxon>
        <taxon>Pezizomycotina</taxon>
        <taxon>Sordariomycetes</taxon>
        <taxon>Sordariomycetidae</taxon>
        <taxon>Magnaporthales</taxon>
        <taxon>Pyriculariaceae</taxon>
        <taxon>Pyricularia</taxon>
    </lineage>
</organism>